<dbReference type="Pfam" id="PF00106">
    <property type="entry name" value="adh_short"/>
    <property type="match status" value="1"/>
</dbReference>
<dbReference type="InterPro" id="IPR057326">
    <property type="entry name" value="KR_dom"/>
</dbReference>
<dbReference type="PRINTS" id="PR00080">
    <property type="entry name" value="SDRFAMILY"/>
</dbReference>
<evidence type="ECO:0000256" key="1">
    <source>
        <dbReference type="ARBA" id="ARBA00006484"/>
    </source>
</evidence>
<dbReference type="Gene3D" id="3.40.50.720">
    <property type="entry name" value="NAD(P)-binding Rossmann-like Domain"/>
    <property type="match status" value="1"/>
</dbReference>
<dbReference type="Proteomes" id="UP001564760">
    <property type="component" value="Unassembled WGS sequence"/>
</dbReference>
<protein>
    <submittedName>
        <fullName evidence="5">SDR family oxidoreductase</fullName>
    </submittedName>
</protein>
<dbReference type="NCBIfam" id="NF004526">
    <property type="entry name" value="PRK05872.1"/>
    <property type="match status" value="1"/>
</dbReference>
<evidence type="ECO:0000256" key="2">
    <source>
        <dbReference type="ARBA" id="ARBA00023002"/>
    </source>
</evidence>
<evidence type="ECO:0000256" key="3">
    <source>
        <dbReference type="RuleBase" id="RU000363"/>
    </source>
</evidence>
<feature type="domain" description="Ketoreductase" evidence="4">
    <location>
        <begin position="7"/>
        <end position="187"/>
    </location>
</feature>
<dbReference type="InterPro" id="IPR036291">
    <property type="entry name" value="NAD(P)-bd_dom_sf"/>
</dbReference>
<comment type="similarity">
    <text evidence="1 3">Belongs to the short-chain dehydrogenases/reductases (SDR) family.</text>
</comment>
<dbReference type="SUPFAM" id="SSF51735">
    <property type="entry name" value="NAD(P)-binding Rossmann-fold domains"/>
    <property type="match status" value="1"/>
</dbReference>
<comment type="caution">
    <text evidence="5">The sequence shown here is derived from an EMBL/GenBank/DDBJ whole genome shotgun (WGS) entry which is preliminary data.</text>
</comment>
<dbReference type="InterPro" id="IPR020904">
    <property type="entry name" value="Sc_DH/Rdtase_CS"/>
</dbReference>
<name>A0ABV4C2J9_9MYCO</name>
<gene>
    <name evidence="5" type="ORF">AB8998_16275</name>
</gene>
<keyword evidence="6" id="KW-1185">Reference proteome</keyword>
<reference evidence="5 6" key="1">
    <citation type="submission" date="2024-08" db="EMBL/GenBank/DDBJ databases">
        <title>Mycobacterium servetensis sp. nov., a novel rapid-growing mycobacterial species recovered from a human patient in Zaragoza, Spain.</title>
        <authorList>
            <person name="Tristancho-Baro A.I."/>
            <person name="Buenestado-Serrano S."/>
            <person name="Garcia De Viedma D."/>
            <person name="Milagro-Beamonte A."/>
            <person name="Burillo N."/>
            <person name="Sanz S."/>
            <person name="Lopez-Calleja A.I."/>
            <person name="Penas-Utrilla D."/>
            <person name="Guardingo M."/>
            <person name="Garcia M.J."/>
            <person name="Vinuelas-Bayon J."/>
        </authorList>
    </citation>
    <scope>NUCLEOTIDE SEQUENCE [LARGE SCALE GENOMIC DNA]</scope>
    <source>
        <strain evidence="6">HUMS_12744610</strain>
    </source>
</reference>
<organism evidence="5 6">
    <name type="scientific">Mycobacterium servetii</name>
    <dbReference type="NCBI Taxonomy" id="3237418"/>
    <lineage>
        <taxon>Bacteria</taxon>
        <taxon>Bacillati</taxon>
        <taxon>Actinomycetota</taxon>
        <taxon>Actinomycetes</taxon>
        <taxon>Mycobacteriales</taxon>
        <taxon>Mycobacteriaceae</taxon>
        <taxon>Mycobacterium</taxon>
    </lineage>
</organism>
<dbReference type="PRINTS" id="PR00081">
    <property type="entry name" value="GDHRDH"/>
</dbReference>
<evidence type="ECO:0000313" key="6">
    <source>
        <dbReference type="Proteomes" id="UP001564760"/>
    </source>
</evidence>
<evidence type="ECO:0000313" key="5">
    <source>
        <dbReference type="EMBL" id="MEY8016443.1"/>
    </source>
</evidence>
<dbReference type="PANTHER" id="PTHR44196">
    <property type="entry name" value="DEHYDROGENASE/REDUCTASE SDR FAMILY MEMBER 7B"/>
    <property type="match status" value="1"/>
</dbReference>
<accession>A0ABV4C2J9</accession>
<sequence>MTSLQGKVVFITGGARGIGAETARRLRDKGAKLVLTDLDKVELDTLATELGEDVVLTAVADVRDLPAMQAAAAKAVERFGGIDVVVANAGIASYGSVLQVDPEAFKRVLDVNVLGVFHTVRATLPSVIDRRGYVLVVSSLAAYAAAPGLAPYNASKAGVEILADALRLELAHRGVGVGSSHMSWIDTALVRDTKTDLPSFAELLAKLPWPLNKTTTVDKCADALVKGIEGRRDHVYCPPWVGAFRWLKPVLSTPVGALPIRRTTAELLPRMDAEVAALGRSTSAYNEDLQKPGA</sequence>
<proteinExistence type="inferred from homology"/>
<dbReference type="CDD" id="cd05233">
    <property type="entry name" value="SDR_c"/>
    <property type="match status" value="1"/>
</dbReference>
<dbReference type="SMART" id="SM00822">
    <property type="entry name" value="PKS_KR"/>
    <property type="match status" value="1"/>
</dbReference>
<dbReference type="EMBL" id="JBGEDP010000001">
    <property type="protein sequence ID" value="MEY8016443.1"/>
    <property type="molecule type" value="Genomic_DNA"/>
</dbReference>
<dbReference type="InterPro" id="IPR002347">
    <property type="entry name" value="SDR_fam"/>
</dbReference>
<dbReference type="PANTHER" id="PTHR44196:SF1">
    <property type="entry name" value="DEHYDROGENASE_REDUCTASE SDR FAMILY MEMBER 7B"/>
    <property type="match status" value="1"/>
</dbReference>
<dbReference type="RefSeq" id="WP_369738808.1">
    <property type="nucleotide sequence ID" value="NZ_JBGEDP010000001.1"/>
</dbReference>
<evidence type="ECO:0000259" key="4">
    <source>
        <dbReference type="SMART" id="SM00822"/>
    </source>
</evidence>
<keyword evidence="2" id="KW-0560">Oxidoreductase</keyword>
<dbReference type="PROSITE" id="PS00061">
    <property type="entry name" value="ADH_SHORT"/>
    <property type="match status" value="1"/>
</dbReference>